<evidence type="ECO:0000313" key="7">
    <source>
        <dbReference type="Proteomes" id="UP000594454"/>
    </source>
</evidence>
<keyword evidence="2" id="KW-0963">Cytoplasm</keyword>
<accession>A0A7R8V1X7</accession>
<dbReference type="SUPFAM" id="SSF56059">
    <property type="entry name" value="Glutathione synthetase ATP-binding domain-like"/>
    <property type="match status" value="1"/>
</dbReference>
<dbReference type="GO" id="GO:0005930">
    <property type="term" value="C:axoneme"/>
    <property type="evidence" value="ECO:0007669"/>
    <property type="project" value="TreeGrafter"/>
</dbReference>
<dbReference type="OrthoDB" id="202825at2759"/>
<dbReference type="PANTHER" id="PTHR45870">
    <property type="entry name" value="TUBULIN MONOGLYCYLASE TTLL3"/>
    <property type="match status" value="1"/>
</dbReference>
<keyword evidence="3" id="KW-0436">Ligase</keyword>
<evidence type="ECO:0000256" key="3">
    <source>
        <dbReference type="ARBA" id="ARBA00022598"/>
    </source>
</evidence>
<evidence type="ECO:0008006" key="8">
    <source>
        <dbReference type="Google" id="ProtNLM"/>
    </source>
</evidence>
<keyword evidence="5" id="KW-0067">ATP-binding</keyword>
<evidence type="ECO:0000256" key="1">
    <source>
        <dbReference type="ARBA" id="ARBA00004496"/>
    </source>
</evidence>
<evidence type="ECO:0000256" key="5">
    <source>
        <dbReference type="ARBA" id="ARBA00022840"/>
    </source>
</evidence>
<name>A0A7R8V1X7_HERIL</name>
<dbReference type="InterPro" id="IPR004344">
    <property type="entry name" value="TTL/TTLL_fam"/>
</dbReference>
<dbReference type="GO" id="GO:0005524">
    <property type="term" value="F:ATP binding"/>
    <property type="evidence" value="ECO:0007669"/>
    <property type="project" value="UniProtKB-KW"/>
</dbReference>
<reference evidence="6 7" key="1">
    <citation type="submission" date="2020-11" db="EMBL/GenBank/DDBJ databases">
        <authorList>
            <person name="Wallbank WR R."/>
            <person name="Pardo Diaz C."/>
            <person name="Kozak K."/>
            <person name="Martin S."/>
            <person name="Jiggins C."/>
            <person name="Moest M."/>
            <person name="Warren A I."/>
            <person name="Generalovic N T."/>
            <person name="Byers J.R.P. K."/>
            <person name="Montejo-Kovacevich G."/>
            <person name="Yen C E."/>
        </authorList>
    </citation>
    <scope>NUCLEOTIDE SEQUENCE [LARGE SCALE GENOMIC DNA]</scope>
</reference>
<dbReference type="PROSITE" id="PS51221">
    <property type="entry name" value="TTL"/>
    <property type="match status" value="1"/>
</dbReference>
<organism evidence="6 7">
    <name type="scientific">Hermetia illucens</name>
    <name type="common">Black soldier fly</name>
    <dbReference type="NCBI Taxonomy" id="343691"/>
    <lineage>
        <taxon>Eukaryota</taxon>
        <taxon>Metazoa</taxon>
        <taxon>Ecdysozoa</taxon>
        <taxon>Arthropoda</taxon>
        <taxon>Hexapoda</taxon>
        <taxon>Insecta</taxon>
        <taxon>Pterygota</taxon>
        <taxon>Neoptera</taxon>
        <taxon>Endopterygota</taxon>
        <taxon>Diptera</taxon>
        <taxon>Brachycera</taxon>
        <taxon>Stratiomyomorpha</taxon>
        <taxon>Stratiomyidae</taxon>
        <taxon>Hermetiinae</taxon>
        <taxon>Hermetia</taxon>
    </lineage>
</organism>
<dbReference type="GO" id="GO:0015630">
    <property type="term" value="C:microtubule cytoskeleton"/>
    <property type="evidence" value="ECO:0007669"/>
    <property type="project" value="TreeGrafter"/>
</dbReference>
<evidence type="ECO:0000256" key="2">
    <source>
        <dbReference type="ARBA" id="ARBA00022490"/>
    </source>
</evidence>
<dbReference type="Proteomes" id="UP000594454">
    <property type="component" value="Chromosome 5"/>
</dbReference>
<dbReference type="GO" id="GO:0060271">
    <property type="term" value="P:cilium assembly"/>
    <property type="evidence" value="ECO:0007669"/>
    <property type="project" value="TreeGrafter"/>
</dbReference>
<dbReference type="InterPro" id="IPR051437">
    <property type="entry name" value="TTLL_monoglycylase"/>
</dbReference>
<dbReference type="PANTHER" id="PTHR45870:SF2">
    <property type="entry name" value="TUBULIN MONOGLYCYLASE TTLL3"/>
    <property type="match status" value="1"/>
</dbReference>
<dbReference type="EMBL" id="LR899013">
    <property type="protein sequence ID" value="CAD7091123.1"/>
    <property type="molecule type" value="Genomic_DNA"/>
</dbReference>
<comment type="subcellular location">
    <subcellularLocation>
        <location evidence="1">Cytoplasm</location>
    </subcellularLocation>
</comment>
<sequence length="664" mass="77035">MSNSKDFGRTLPTKKSPTSNNAYWDNTSRIINDSFSFISYDLKTDDSFKKDTKNKNIVAKVVTPSLPHSSPAPGQKAWRNETFAYERYKFYKTKVIEAFHQKKIFTIRGNYPQVRRALLQRGWLEKSVKEDSLQNLSQHRLLKYATDGNMYEKAAVSRMLSQYPAYFVWQFKNTPETNNYTQPYRNRIKRARSLDFCTKEGLLSCIENSHWNTIEGIAEVFTPKTHRLTTKTDIHEFEHDYRLTQCLSLLTFINEQNDPHELFSNTGTVSAKVSSIHFAVKQIEEAIALKLNEYLDSNITDMLIPTDYEWRRFIEDSDKIIKQDMKFSATKEEENRALSGVAKTLFSAKKVWPTLQMDGYLNIWIVKPYNKCRAFGIALMTDFTKIIAYVRKNCQLRYIVQKYIERPLLIYKTKFDIRQYFLITLTDAINIWMYQDCYLRFSSQEFALTDLREAVHLTNNAVQSKYANGKRDQHLPTENMWTLMEFENYLTSIDKGYIWNEKIYPKMQQNIIAVVLSSLESIDLAANTFELYGCDFMLTTNFDPVLIEINATPDMSPSTSVTARICPRALEDLVKVVIDLPSDPTAPTGAFELIYKVPWTKAPSYAQGLVVQGKSVKLTNLRKSLSSKRDFSPIIINDCINLKNITLSPPRCKKRGRRRKVAKQ</sequence>
<dbReference type="GO" id="GO:0003341">
    <property type="term" value="P:cilium movement"/>
    <property type="evidence" value="ECO:0007669"/>
    <property type="project" value="TreeGrafter"/>
</dbReference>
<evidence type="ECO:0000256" key="4">
    <source>
        <dbReference type="ARBA" id="ARBA00022741"/>
    </source>
</evidence>
<proteinExistence type="predicted"/>
<keyword evidence="7" id="KW-1185">Reference proteome</keyword>
<dbReference type="InParanoid" id="A0A7R8V1X7"/>
<dbReference type="OMA" id="MGNNCIF"/>
<dbReference type="Gene3D" id="3.30.470.20">
    <property type="entry name" value="ATP-grasp fold, B domain"/>
    <property type="match status" value="1"/>
</dbReference>
<protein>
    <recommendedName>
        <fullName evidence="8">Tubulin glycylase 3A</fullName>
    </recommendedName>
</protein>
<evidence type="ECO:0000313" key="6">
    <source>
        <dbReference type="EMBL" id="CAD7091123.1"/>
    </source>
</evidence>
<gene>
    <name evidence="6" type="ORF">HERILL_LOCUS13560</name>
</gene>
<dbReference type="Pfam" id="PF03133">
    <property type="entry name" value="TTL"/>
    <property type="match status" value="1"/>
</dbReference>
<dbReference type="GO" id="GO:0070736">
    <property type="term" value="F:protein-glycine ligase activity, initiating"/>
    <property type="evidence" value="ECO:0007669"/>
    <property type="project" value="TreeGrafter"/>
</dbReference>
<dbReference type="AlphaFoldDB" id="A0A7R8V1X7"/>
<keyword evidence="4" id="KW-0547">Nucleotide-binding</keyword>